<dbReference type="EMBL" id="JAJJMA010206869">
    <property type="protein sequence ID" value="MCL7039953.1"/>
    <property type="molecule type" value="Genomic_DNA"/>
</dbReference>
<evidence type="ECO:0000313" key="3">
    <source>
        <dbReference type="Proteomes" id="UP001177140"/>
    </source>
</evidence>
<reference evidence="2" key="1">
    <citation type="submission" date="2022-03" db="EMBL/GenBank/DDBJ databases">
        <title>A functionally conserved STORR gene fusion in Papaver species that diverged 16.8 million years ago.</title>
        <authorList>
            <person name="Catania T."/>
        </authorList>
    </citation>
    <scope>NUCLEOTIDE SEQUENCE</scope>
    <source>
        <strain evidence="2">S-191538</strain>
    </source>
</reference>
<dbReference type="Proteomes" id="UP001177140">
    <property type="component" value="Unassembled WGS sequence"/>
</dbReference>
<comment type="caution">
    <text evidence="2">The sequence shown here is derived from an EMBL/GenBank/DDBJ whole genome shotgun (WGS) entry which is preliminary data.</text>
</comment>
<evidence type="ECO:0000313" key="2">
    <source>
        <dbReference type="EMBL" id="MCL7039953.1"/>
    </source>
</evidence>
<dbReference type="PANTHER" id="PTHR31087">
    <property type="match status" value="1"/>
</dbReference>
<dbReference type="Gene3D" id="2.40.160.200">
    <property type="entry name" value="LURP1-related"/>
    <property type="match status" value="1"/>
</dbReference>
<comment type="similarity">
    <text evidence="1">Belongs to the LOR family.</text>
</comment>
<accession>A0AA41VEY6</accession>
<protein>
    <submittedName>
        <fullName evidence="2">Uncharacterized protein</fullName>
    </submittedName>
</protein>
<proteinExistence type="inferred from homology"/>
<dbReference type="InterPro" id="IPR007612">
    <property type="entry name" value="LOR"/>
</dbReference>
<name>A0AA41VEY6_PAPNU</name>
<evidence type="ECO:0000256" key="1">
    <source>
        <dbReference type="ARBA" id="ARBA00005437"/>
    </source>
</evidence>
<sequence length="216" mass="22650">MAPPPPVASNQALPNNSIVVISPQYCTPYQVDLYTANRDTGVTEVTPASPTSSHLLLVDAAGPLLYLKPMVSQWKVYRGHNADPKNLLFSVKRSNYVLAQFFKTRLDVFLASNTDAYACDFKIKQNLGETSCVINRGNSDSIIAEMHRNKNVQDKVGGMKQFSVTVYPNVDYIFVIALSVVLDEINVGGDGSSGGDGGAVGGGGGGGCGGGCGGGG</sequence>
<dbReference type="InterPro" id="IPR025659">
    <property type="entry name" value="Tubby-like_C"/>
</dbReference>
<dbReference type="InterPro" id="IPR038595">
    <property type="entry name" value="LOR_sf"/>
</dbReference>
<dbReference type="SUPFAM" id="SSF54518">
    <property type="entry name" value="Tubby C-terminal domain-like"/>
    <property type="match status" value="1"/>
</dbReference>
<organism evidence="2 3">
    <name type="scientific">Papaver nudicaule</name>
    <name type="common">Iceland poppy</name>
    <dbReference type="NCBI Taxonomy" id="74823"/>
    <lineage>
        <taxon>Eukaryota</taxon>
        <taxon>Viridiplantae</taxon>
        <taxon>Streptophyta</taxon>
        <taxon>Embryophyta</taxon>
        <taxon>Tracheophyta</taxon>
        <taxon>Spermatophyta</taxon>
        <taxon>Magnoliopsida</taxon>
        <taxon>Ranunculales</taxon>
        <taxon>Papaveraceae</taxon>
        <taxon>Papaveroideae</taxon>
        <taxon>Papaver</taxon>
    </lineage>
</organism>
<dbReference type="AlphaFoldDB" id="A0AA41VEY6"/>
<keyword evidence="3" id="KW-1185">Reference proteome</keyword>
<dbReference type="PANTHER" id="PTHR31087:SF85">
    <property type="entry name" value="PROTEIN LURP-ONE-RELATED 7"/>
    <property type="match status" value="1"/>
</dbReference>
<dbReference type="Pfam" id="PF04525">
    <property type="entry name" value="LOR"/>
    <property type="match status" value="1"/>
</dbReference>
<gene>
    <name evidence="2" type="ORF">MKW94_000089</name>
</gene>